<evidence type="ECO:0000313" key="4">
    <source>
        <dbReference type="Proteomes" id="UP001272987"/>
    </source>
</evidence>
<proteinExistence type="predicted"/>
<accession>A0AAP6EKY2</accession>
<keyword evidence="4" id="KW-1185">Reference proteome</keyword>
<sequence>MPAPALTPDAVRAELLRLRQGPALGHPGAVTALSSPLRALLLSRQPPLSPAASETTRLVAALRRAIDGLSPHERRYATADFNLVDEHSWPTLTERQESLARVLRCSVKTVRRHAGQALDSLALLISDGSYLTGEPPETDGDEAEDTDATARFFGIGHNSNVHVVCSTMTRPRRSDPTPTRYGAFADLDALVYTRVHLAQAFPTATIRDFYPGEYYAADPDCLIILGSPHRNTVYREFGPHLPYRFAEPPDADLTFPGHGNIRFGPLWAPEGELLADLTVITRLTLDQGTTVILLGGCHTLGVLGAAKALLNNPRNTAHLDAVSDHGDFVAVTTTRKIGGITDTPDLTTTDPLLLLTRDQAGGFTTHLDNAHRHPGAEEQESRP</sequence>
<organism evidence="2 5">
    <name type="scientific">Streptomyces acidiscabies</name>
    <dbReference type="NCBI Taxonomy" id="42234"/>
    <lineage>
        <taxon>Bacteria</taxon>
        <taxon>Bacillati</taxon>
        <taxon>Actinomycetota</taxon>
        <taxon>Actinomycetes</taxon>
        <taxon>Kitasatosporales</taxon>
        <taxon>Streptomycetaceae</taxon>
        <taxon>Streptomyces</taxon>
    </lineage>
</organism>
<dbReference type="AlphaFoldDB" id="A0AAP6EKY2"/>
<evidence type="ECO:0000313" key="5">
    <source>
        <dbReference type="Proteomes" id="UP001282288"/>
    </source>
</evidence>
<feature type="compositionally biased region" description="Basic and acidic residues" evidence="1">
    <location>
        <begin position="368"/>
        <end position="383"/>
    </location>
</feature>
<name>A0AAP6EKY2_9ACTN</name>
<dbReference type="EMBL" id="JARAWP010000015">
    <property type="protein sequence ID" value="MDX3021291.1"/>
    <property type="molecule type" value="Genomic_DNA"/>
</dbReference>
<dbReference type="GeneID" id="69810886"/>
<dbReference type="Proteomes" id="UP001282288">
    <property type="component" value="Unassembled WGS sequence"/>
</dbReference>
<reference evidence="2 4" key="1">
    <citation type="journal article" date="2023" name="Microb. Genom.">
        <title>Mesoterricola silvestris gen. nov., sp. nov., Mesoterricola sediminis sp. nov., Geothrix oryzae sp. nov., Geothrix edaphica sp. nov., Geothrix rubra sp. nov., and Geothrix limicola sp. nov., six novel members of Acidobacteriota isolated from soils.</title>
        <authorList>
            <person name="Weisberg A.J."/>
            <person name="Pearce E."/>
            <person name="Kramer C.G."/>
            <person name="Chang J.H."/>
            <person name="Clarke C.R."/>
        </authorList>
    </citation>
    <scope>NUCLEOTIDE SEQUENCE</scope>
    <source>
        <strain evidence="3 4">NB05-1H</strain>
        <strain evidence="2">NRRL_B-16521</strain>
    </source>
</reference>
<dbReference type="Proteomes" id="UP001272987">
    <property type="component" value="Unassembled WGS sequence"/>
</dbReference>
<dbReference type="RefSeq" id="WP_010349991.1">
    <property type="nucleotide sequence ID" value="NZ_BCMK01000038.1"/>
</dbReference>
<dbReference type="EMBL" id="JARAWC010000051">
    <property type="protein sequence ID" value="MDX2966080.1"/>
    <property type="molecule type" value="Genomic_DNA"/>
</dbReference>
<evidence type="ECO:0000313" key="3">
    <source>
        <dbReference type="EMBL" id="MDX3021291.1"/>
    </source>
</evidence>
<feature type="region of interest" description="Disordered" evidence="1">
    <location>
        <begin position="364"/>
        <end position="383"/>
    </location>
</feature>
<protein>
    <submittedName>
        <fullName evidence="2">Uncharacterized protein</fullName>
    </submittedName>
</protein>
<gene>
    <name evidence="2" type="ORF">PV399_41200</name>
    <name evidence="3" type="ORF">PV666_25860</name>
</gene>
<evidence type="ECO:0000313" key="2">
    <source>
        <dbReference type="EMBL" id="MDX2966080.1"/>
    </source>
</evidence>
<comment type="caution">
    <text evidence="2">The sequence shown here is derived from an EMBL/GenBank/DDBJ whole genome shotgun (WGS) entry which is preliminary data.</text>
</comment>
<evidence type="ECO:0000256" key="1">
    <source>
        <dbReference type="SAM" id="MobiDB-lite"/>
    </source>
</evidence>